<dbReference type="AlphaFoldDB" id="A0A644ZNQ3"/>
<proteinExistence type="predicted"/>
<organism evidence="1">
    <name type="scientific">bioreactor metagenome</name>
    <dbReference type="NCBI Taxonomy" id="1076179"/>
    <lineage>
        <taxon>unclassified sequences</taxon>
        <taxon>metagenomes</taxon>
        <taxon>ecological metagenomes</taxon>
    </lineage>
</organism>
<accession>A0A644ZNQ3</accession>
<evidence type="ECO:0000313" key="1">
    <source>
        <dbReference type="EMBL" id="MPM42472.1"/>
    </source>
</evidence>
<name>A0A644ZNQ3_9ZZZZ</name>
<sequence length="221" mass="24898">MINFGFCNILINFTQHIDLINMKKRDFKAGVVAALGTALVASCGTTSAAQEINKSEAKDSILLEERLKELAAMPARKDYESAMCYVPYYTDKSAEYICSSCGAKSMVNMASLRRVSPIKEIFAKIKAEGYDVSIDYSEYCFSCSNDRVIENPAPIFKIRFSKKGKYHEVKTDLVSDYVTLLAFLRNDKKYANEGDESYLPEEIFVIQKMTGLGKGLNYKKR</sequence>
<reference evidence="1" key="1">
    <citation type="submission" date="2019-08" db="EMBL/GenBank/DDBJ databases">
        <authorList>
            <person name="Kucharzyk K."/>
            <person name="Murdoch R.W."/>
            <person name="Higgins S."/>
            <person name="Loffler F."/>
        </authorList>
    </citation>
    <scope>NUCLEOTIDE SEQUENCE</scope>
</reference>
<dbReference type="EMBL" id="VSSQ01009744">
    <property type="protein sequence ID" value="MPM42472.1"/>
    <property type="molecule type" value="Genomic_DNA"/>
</dbReference>
<protein>
    <submittedName>
        <fullName evidence="1">Uncharacterized protein</fullName>
    </submittedName>
</protein>
<comment type="caution">
    <text evidence="1">The sequence shown here is derived from an EMBL/GenBank/DDBJ whole genome shotgun (WGS) entry which is preliminary data.</text>
</comment>
<gene>
    <name evidence="1" type="ORF">SDC9_89137</name>
</gene>